<dbReference type="AlphaFoldDB" id="A0A8T3YLW4"/>
<feature type="domain" description="Asn/Gln amidotransferase" evidence="12">
    <location>
        <begin position="323"/>
        <end position="467"/>
    </location>
</feature>
<comment type="function">
    <text evidence="8 11">Allows the formation of correctly charged Asn-tRNA(Asn) or Gln-tRNA(Gln) through the transamidation of misacylated Asp-tRNA(Asn) or Glu-tRNA(Gln) in organisms which lack either or both of asparaginyl-tRNA or glutaminyl-tRNA synthetases. The reaction takes place in the presence of glutamine and ATP through an activated phospho-Asp-tRNA(Asn) or phospho-Glu-tRNA(Gln).</text>
</comment>
<dbReference type="SMART" id="SM00845">
    <property type="entry name" value="GatB_Yqey"/>
    <property type="match status" value="1"/>
</dbReference>
<dbReference type="InterPro" id="IPR003789">
    <property type="entry name" value="Asn/Gln_tRNA_amidoTrase-B-like"/>
</dbReference>
<comment type="catalytic activity">
    <reaction evidence="10 11">
        <text>L-glutamyl-tRNA(Gln) + L-glutamine + ATP + H2O = L-glutaminyl-tRNA(Gln) + L-glutamate + ADP + phosphate + H(+)</text>
        <dbReference type="Rhea" id="RHEA:17521"/>
        <dbReference type="Rhea" id="RHEA-COMP:9681"/>
        <dbReference type="Rhea" id="RHEA-COMP:9684"/>
        <dbReference type="ChEBI" id="CHEBI:15377"/>
        <dbReference type="ChEBI" id="CHEBI:15378"/>
        <dbReference type="ChEBI" id="CHEBI:29985"/>
        <dbReference type="ChEBI" id="CHEBI:30616"/>
        <dbReference type="ChEBI" id="CHEBI:43474"/>
        <dbReference type="ChEBI" id="CHEBI:58359"/>
        <dbReference type="ChEBI" id="CHEBI:78520"/>
        <dbReference type="ChEBI" id="CHEBI:78521"/>
        <dbReference type="ChEBI" id="CHEBI:456216"/>
    </reaction>
</comment>
<comment type="catalytic activity">
    <reaction evidence="9 11">
        <text>L-aspartyl-tRNA(Asn) + L-glutamine + ATP + H2O = L-asparaginyl-tRNA(Asn) + L-glutamate + ADP + phosphate + 2 H(+)</text>
        <dbReference type="Rhea" id="RHEA:14513"/>
        <dbReference type="Rhea" id="RHEA-COMP:9674"/>
        <dbReference type="Rhea" id="RHEA-COMP:9677"/>
        <dbReference type="ChEBI" id="CHEBI:15377"/>
        <dbReference type="ChEBI" id="CHEBI:15378"/>
        <dbReference type="ChEBI" id="CHEBI:29985"/>
        <dbReference type="ChEBI" id="CHEBI:30616"/>
        <dbReference type="ChEBI" id="CHEBI:43474"/>
        <dbReference type="ChEBI" id="CHEBI:58359"/>
        <dbReference type="ChEBI" id="CHEBI:78515"/>
        <dbReference type="ChEBI" id="CHEBI:78516"/>
        <dbReference type="ChEBI" id="CHEBI:456216"/>
    </reaction>
</comment>
<dbReference type="Pfam" id="PF02934">
    <property type="entry name" value="GatB_N"/>
    <property type="match status" value="1"/>
</dbReference>
<organism evidence="13 14">
    <name type="scientific">Candidatus Iainarchaeum sp</name>
    <dbReference type="NCBI Taxonomy" id="3101447"/>
    <lineage>
        <taxon>Archaea</taxon>
        <taxon>Candidatus Iainarchaeota</taxon>
        <taxon>Candidatus Iainarchaeia</taxon>
        <taxon>Candidatus Iainarchaeales</taxon>
        <taxon>Candidatus Iainarchaeaceae</taxon>
        <taxon>Candidatus Iainarchaeum</taxon>
    </lineage>
</organism>
<dbReference type="InterPro" id="IPR018027">
    <property type="entry name" value="Asn/Gln_amidotransferase"/>
</dbReference>
<evidence type="ECO:0000256" key="11">
    <source>
        <dbReference type="HAMAP-Rule" id="MF_00121"/>
    </source>
</evidence>
<dbReference type="Proteomes" id="UP000732298">
    <property type="component" value="Unassembled WGS sequence"/>
</dbReference>
<dbReference type="Gene3D" id="1.10.150.380">
    <property type="entry name" value="GatB domain, N-terminal subdomain"/>
    <property type="match status" value="1"/>
</dbReference>
<dbReference type="GO" id="GO:0070681">
    <property type="term" value="P:glutaminyl-tRNAGln biosynthesis via transamidation"/>
    <property type="evidence" value="ECO:0007669"/>
    <property type="project" value="TreeGrafter"/>
</dbReference>
<dbReference type="InterPro" id="IPR042114">
    <property type="entry name" value="GatB_C_1"/>
</dbReference>
<dbReference type="PANTHER" id="PTHR11659">
    <property type="entry name" value="GLUTAMYL-TRNA GLN AMIDOTRANSFERASE SUBUNIT B MITOCHONDRIAL AND PROKARYOTIC PET112-RELATED"/>
    <property type="match status" value="1"/>
</dbReference>
<dbReference type="NCBIfam" id="NF004014">
    <property type="entry name" value="PRK05477.1-4"/>
    <property type="match status" value="1"/>
</dbReference>
<dbReference type="InterPro" id="IPR004413">
    <property type="entry name" value="GatB"/>
</dbReference>
<dbReference type="GO" id="GO:0050567">
    <property type="term" value="F:glutaminyl-tRNA synthase (glutamine-hydrolyzing) activity"/>
    <property type="evidence" value="ECO:0007669"/>
    <property type="project" value="UniProtKB-UniRule"/>
</dbReference>
<evidence type="ECO:0000256" key="5">
    <source>
        <dbReference type="ARBA" id="ARBA00022741"/>
    </source>
</evidence>
<reference evidence="13" key="1">
    <citation type="submission" date="2020-07" db="EMBL/GenBank/DDBJ databases">
        <title>Huge and variable diversity of episymbiotic CPR bacteria and DPANN archaea in groundwater ecosystems.</title>
        <authorList>
            <person name="He C.Y."/>
            <person name="Keren R."/>
            <person name="Whittaker M."/>
            <person name="Farag I.F."/>
            <person name="Doudna J."/>
            <person name="Cate J.H.D."/>
            <person name="Banfield J.F."/>
        </authorList>
    </citation>
    <scope>NUCLEOTIDE SEQUENCE</scope>
    <source>
        <strain evidence="13">NC_groundwater_1296_Ag_S-0.2um_52_80</strain>
    </source>
</reference>
<dbReference type="GO" id="GO:0005524">
    <property type="term" value="F:ATP binding"/>
    <property type="evidence" value="ECO:0007669"/>
    <property type="project" value="UniProtKB-KW"/>
</dbReference>
<evidence type="ECO:0000256" key="8">
    <source>
        <dbReference type="ARBA" id="ARBA00024799"/>
    </source>
</evidence>
<dbReference type="SUPFAM" id="SSF55931">
    <property type="entry name" value="Glutamine synthetase/guanido kinase"/>
    <property type="match status" value="1"/>
</dbReference>
<dbReference type="InterPro" id="IPR017959">
    <property type="entry name" value="Asn/Gln-tRNA_amidoTrfase_suB/E"/>
</dbReference>
<evidence type="ECO:0000313" key="13">
    <source>
        <dbReference type="EMBL" id="MBI4210058.1"/>
    </source>
</evidence>
<evidence type="ECO:0000256" key="3">
    <source>
        <dbReference type="ARBA" id="ARBA00016923"/>
    </source>
</evidence>
<dbReference type="PANTHER" id="PTHR11659:SF0">
    <property type="entry name" value="GLUTAMYL-TRNA(GLN) AMIDOTRANSFERASE SUBUNIT B, MITOCHONDRIAL"/>
    <property type="match status" value="1"/>
</dbReference>
<dbReference type="NCBIfam" id="NF004012">
    <property type="entry name" value="PRK05477.1-2"/>
    <property type="match status" value="1"/>
</dbReference>
<dbReference type="Pfam" id="PF02637">
    <property type="entry name" value="GatB_Yqey"/>
    <property type="match status" value="1"/>
</dbReference>
<proteinExistence type="inferred from homology"/>
<dbReference type="Gene3D" id="1.10.10.410">
    <property type="match status" value="1"/>
</dbReference>
<protein>
    <recommendedName>
        <fullName evidence="3 11">Aspartyl/glutamyl-tRNA(Asn/Gln) amidotransferase subunit B</fullName>
        <shortName evidence="11">Asp/Glu-ADT subunit B</shortName>
        <ecNumber evidence="11">6.3.5.-</ecNumber>
    </recommendedName>
</protein>
<evidence type="ECO:0000256" key="4">
    <source>
        <dbReference type="ARBA" id="ARBA00022598"/>
    </source>
</evidence>
<evidence type="ECO:0000256" key="9">
    <source>
        <dbReference type="ARBA" id="ARBA00047380"/>
    </source>
</evidence>
<dbReference type="NCBIfam" id="TIGR00133">
    <property type="entry name" value="gatB"/>
    <property type="match status" value="1"/>
</dbReference>
<evidence type="ECO:0000256" key="6">
    <source>
        <dbReference type="ARBA" id="ARBA00022840"/>
    </source>
</evidence>
<dbReference type="PROSITE" id="PS01234">
    <property type="entry name" value="GATB"/>
    <property type="match status" value="1"/>
</dbReference>
<keyword evidence="6 11" id="KW-0067">ATP-binding</keyword>
<dbReference type="InterPro" id="IPR014746">
    <property type="entry name" value="Gln_synth/guanido_kin_cat_dom"/>
</dbReference>
<dbReference type="InterPro" id="IPR023168">
    <property type="entry name" value="GatB_Yqey_C_2"/>
</dbReference>
<dbReference type="InterPro" id="IPR006075">
    <property type="entry name" value="Asn/Gln-tRNA_Trfase_suB/E_cat"/>
</dbReference>
<dbReference type="InterPro" id="IPR017958">
    <property type="entry name" value="Gln-tRNA_amidoTrfase_suB_CS"/>
</dbReference>
<comment type="similarity">
    <text evidence="1 11">Belongs to the GatB/GatE family. GatB subfamily.</text>
</comment>
<dbReference type="SUPFAM" id="SSF89095">
    <property type="entry name" value="GatB/YqeY motif"/>
    <property type="match status" value="1"/>
</dbReference>
<dbReference type="HAMAP" id="MF_00121">
    <property type="entry name" value="GatB"/>
    <property type="match status" value="1"/>
</dbReference>
<evidence type="ECO:0000259" key="12">
    <source>
        <dbReference type="SMART" id="SM00845"/>
    </source>
</evidence>
<evidence type="ECO:0000313" key="14">
    <source>
        <dbReference type="Proteomes" id="UP000732298"/>
    </source>
</evidence>
<name>A0A8T3YLW4_9ARCH</name>
<dbReference type="GO" id="GO:0006412">
    <property type="term" value="P:translation"/>
    <property type="evidence" value="ECO:0007669"/>
    <property type="project" value="UniProtKB-UniRule"/>
</dbReference>
<evidence type="ECO:0000256" key="1">
    <source>
        <dbReference type="ARBA" id="ARBA00005306"/>
    </source>
</evidence>
<evidence type="ECO:0000256" key="2">
    <source>
        <dbReference type="ARBA" id="ARBA00011123"/>
    </source>
</evidence>
<keyword evidence="4 11" id="KW-0436">Ligase</keyword>
<dbReference type="EMBL" id="JACQPB010000011">
    <property type="protein sequence ID" value="MBI4210058.1"/>
    <property type="molecule type" value="Genomic_DNA"/>
</dbReference>
<sequence length="468" mass="50721">MAVPGSAKMMVGIEVHVQLSCASKLFCGCPVAAKGAEPNSATCPTCLGMPGAKPVLNRAAVEHAILVSLALNCRLNRTFMFSRKTYFYPDLAKNYQITQYEVPVGEAGFLEVDGRKIRVRRVHLEEDPAALVHESGASSSAYSLVDYNRSGIPLVEIVTEPDMGSPAEARRFLDSLLTMLNYLGVYRHGESVLKADCNISVEGGERVEVKNVTGFRAVEDALASEFARQHAMVEAGAKVVRETRGFDAETSSTYSMRTKETEDDYGYIADSDLVPTEVDDAWLASIRSRLPELAQEKASRFMAQYGLKEYDAKVLASDKGLAAIFEECASIDIAIASRIVSRELMGILNYNRLSLAGTGIKAAGIAGLVSLIKAGKVSERNAKESLIKYAIEGVEPAGFLSGSGMLIDSGESDIEAAVREAVAENRQAFEDFRGGNSRSMNFIIGMVMRKLKGKADARRVQKVLEGLK</sequence>
<comment type="subunit">
    <text evidence="2 11">Heterotrimer of A, B and C subunits.</text>
</comment>
<dbReference type="FunFam" id="1.10.10.410:FF:000001">
    <property type="entry name" value="Aspartyl/glutamyl-tRNA(Asn/Gln) amidotransferase subunit B"/>
    <property type="match status" value="1"/>
</dbReference>
<accession>A0A8T3YLW4</accession>
<evidence type="ECO:0000256" key="10">
    <source>
        <dbReference type="ARBA" id="ARBA00047913"/>
    </source>
</evidence>
<evidence type="ECO:0000256" key="7">
    <source>
        <dbReference type="ARBA" id="ARBA00022917"/>
    </source>
</evidence>
<gene>
    <name evidence="11 13" type="primary">gatB</name>
    <name evidence="13" type="ORF">HY544_00940</name>
</gene>
<keyword evidence="7 11" id="KW-0648">Protein biosynthesis</keyword>
<keyword evidence="5 11" id="KW-0547">Nucleotide-binding</keyword>
<dbReference type="EC" id="6.3.5.-" evidence="11"/>
<comment type="caution">
    <text evidence="13">The sequence shown here is derived from an EMBL/GenBank/DDBJ whole genome shotgun (WGS) entry which is preliminary data.</text>
</comment>